<dbReference type="NCBIfam" id="TIGR02331">
    <property type="entry name" value="rib_alpha"/>
    <property type="match status" value="1"/>
</dbReference>
<dbReference type="NCBIfam" id="TIGR04320">
    <property type="entry name" value="Surf_Exclu_PgrA"/>
    <property type="match status" value="1"/>
</dbReference>
<evidence type="ECO:0000256" key="1">
    <source>
        <dbReference type="SAM" id="SignalP"/>
    </source>
</evidence>
<feature type="signal peptide" evidence="1">
    <location>
        <begin position="1"/>
        <end position="26"/>
    </location>
</feature>
<proteinExistence type="predicted"/>
<dbReference type="Proteomes" id="UP000288291">
    <property type="component" value="Unassembled WGS sequence"/>
</dbReference>
<feature type="chain" id="PRO_5019353887" evidence="1">
    <location>
        <begin position="27"/>
        <end position="387"/>
    </location>
</feature>
<dbReference type="RefSeq" id="WP_103662234.1">
    <property type="nucleotide sequence ID" value="NZ_ML136878.1"/>
</dbReference>
<dbReference type="InterPro" id="IPR059115">
    <property type="entry name" value="Rib"/>
</dbReference>
<keyword evidence="1" id="KW-0732">Signal</keyword>
<dbReference type="InterPro" id="IPR012706">
    <property type="entry name" value="Rib_alpha_Esp_rpt"/>
</dbReference>
<feature type="domain" description="Rib" evidence="3">
    <location>
        <begin position="88"/>
        <end position="167"/>
    </location>
</feature>
<organism evidence="4 5">
    <name type="scientific">Lactobacillus xujianguonis</name>
    <dbReference type="NCBI Taxonomy" id="2495899"/>
    <lineage>
        <taxon>Bacteria</taxon>
        <taxon>Bacillati</taxon>
        <taxon>Bacillota</taxon>
        <taxon>Bacilli</taxon>
        <taxon>Lactobacillales</taxon>
        <taxon>Lactobacillaceae</taxon>
        <taxon>Lactobacillus</taxon>
    </lineage>
</organism>
<protein>
    <submittedName>
        <fullName evidence="4">SEC10/PgrA surface exclusion domain-containing protein</fullName>
    </submittedName>
</protein>
<evidence type="ECO:0000259" key="3">
    <source>
        <dbReference type="Pfam" id="PF08428"/>
    </source>
</evidence>
<accession>A0A437SVR2</accession>
<gene>
    <name evidence="4" type="ORF">EJK17_04735</name>
</gene>
<evidence type="ECO:0000259" key="2">
    <source>
        <dbReference type="Pfam" id="PF03217"/>
    </source>
</evidence>
<feature type="domain" description="S-layer protein C-terminal" evidence="2">
    <location>
        <begin position="24"/>
        <end position="80"/>
    </location>
</feature>
<name>A0A437SVR2_9LACO</name>
<dbReference type="EMBL" id="RXIA01000010">
    <property type="protein sequence ID" value="RVU71015.1"/>
    <property type="molecule type" value="Genomic_DNA"/>
</dbReference>
<dbReference type="InterPro" id="IPR027607">
    <property type="entry name" value="Surf_Exclu_SEC10/PgrA"/>
</dbReference>
<sequence>MKKKAIVVAAASLLLTAGLTTTPVSAAHLTHLTRTSYIYNSKGKRLRTKLHKGKYLKVYRTKNIKGKKYYRIGKNKYIRFSNFAHLKDNESYTPVGAENVPLYLNNHSDLPTAKSVVTNAKKLPKGTKFAWNLAQLPEFKHNGNTTGEVKITYPDGSKDTVQIDFRVYGTDHIKLPTDYTLTNLQAAEDTPTTVMIEAAKKGAAMDENQFVPESQADDQEKVDINNLTPKQKARISQFALRIINEARFQIGRPDWQYTAAAQKLADDVAHEYQTHHRGIQDEDHYVVGLEKAAKENGITISGNEIEDMYGDTAAKPKTMTELKNLVYNGITAFLFNPQEFHHAADILSAHRDKNWNKITMTSPFAISFTYVGDWNSVHYISIPSGKN</sequence>
<reference evidence="4 5" key="1">
    <citation type="submission" date="2018-12" db="EMBL/GenBank/DDBJ databases">
        <authorList>
            <person name="Meng J."/>
        </authorList>
    </citation>
    <scope>NUCLEOTIDE SEQUENCE [LARGE SCALE GENOMIC DNA]</scope>
    <source>
        <strain evidence="4 5">HT111-2</strain>
    </source>
</reference>
<comment type="caution">
    <text evidence="4">The sequence shown here is derived from an EMBL/GenBank/DDBJ whole genome shotgun (WGS) entry which is preliminary data.</text>
</comment>
<evidence type="ECO:0000313" key="5">
    <source>
        <dbReference type="Proteomes" id="UP000288291"/>
    </source>
</evidence>
<dbReference type="InterPro" id="IPR024968">
    <property type="entry name" value="SlpA_C_lactobacillus"/>
</dbReference>
<keyword evidence="5" id="KW-1185">Reference proteome</keyword>
<dbReference type="Pfam" id="PF08428">
    <property type="entry name" value="Rib"/>
    <property type="match status" value="1"/>
</dbReference>
<dbReference type="AlphaFoldDB" id="A0A437SVR2"/>
<evidence type="ECO:0000313" key="4">
    <source>
        <dbReference type="EMBL" id="RVU71015.1"/>
    </source>
</evidence>
<dbReference type="Pfam" id="PF03217">
    <property type="entry name" value="SlpA"/>
    <property type="match status" value="1"/>
</dbReference>